<protein>
    <recommendedName>
        <fullName evidence="4">Ribosomal protein L9 domain-containing protein</fullName>
    </recommendedName>
</protein>
<accession>A0A1Y2B4C4</accession>
<comment type="caution">
    <text evidence="5">The sequence shown here is derived from an EMBL/GenBank/DDBJ whole genome shotgun (WGS) entry which is preliminary data.</text>
</comment>
<dbReference type="STRING" id="71784.A0A1Y2B4C4"/>
<dbReference type="Proteomes" id="UP000193986">
    <property type="component" value="Unassembled WGS sequence"/>
</dbReference>
<dbReference type="AlphaFoldDB" id="A0A1Y2B4C4"/>
<dbReference type="EMBL" id="MCFC01000024">
    <property type="protein sequence ID" value="ORY29689.1"/>
    <property type="molecule type" value="Genomic_DNA"/>
</dbReference>
<evidence type="ECO:0000313" key="5">
    <source>
        <dbReference type="EMBL" id="ORY29689.1"/>
    </source>
</evidence>
<dbReference type="InterPro" id="IPR036935">
    <property type="entry name" value="Ribosomal_bL9_N_sf"/>
</dbReference>
<gene>
    <name evidence="5" type="ORF">BCR39DRAFT_531653</name>
</gene>
<dbReference type="Pfam" id="PF01281">
    <property type="entry name" value="Ribosomal_L9_N"/>
    <property type="match status" value="1"/>
</dbReference>
<evidence type="ECO:0000259" key="4">
    <source>
        <dbReference type="Pfam" id="PF01281"/>
    </source>
</evidence>
<name>A0A1Y2B4C4_9TREE</name>
<dbReference type="InterPro" id="IPR009027">
    <property type="entry name" value="Ribosomal_bL9/RNase_H1_N"/>
</dbReference>
<evidence type="ECO:0000256" key="2">
    <source>
        <dbReference type="ARBA" id="ARBA00022980"/>
    </source>
</evidence>
<dbReference type="GO" id="GO:0005840">
    <property type="term" value="C:ribosome"/>
    <property type="evidence" value="ECO:0007669"/>
    <property type="project" value="UniProtKB-KW"/>
</dbReference>
<organism evidence="5 6">
    <name type="scientific">Naematelia encephala</name>
    <dbReference type="NCBI Taxonomy" id="71784"/>
    <lineage>
        <taxon>Eukaryota</taxon>
        <taxon>Fungi</taxon>
        <taxon>Dikarya</taxon>
        <taxon>Basidiomycota</taxon>
        <taxon>Agaricomycotina</taxon>
        <taxon>Tremellomycetes</taxon>
        <taxon>Tremellales</taxon>
        <taxon>Naemateliaceae</taxon>
        <taxon>Naematelia</taxon>
    </lineage>
</organism>
<keyword evidence="2" id="KW-0689">Ribosomal protein</keyword>
<dbReference type="OrthoDB" id="5555409at2759"/>
<comment type="similarity">
    <text evidence="1">Belongs to the bacterial ribosomal protein bL9 family.</text>
</comment>
<proteinExistence type="inferred from homology"/>
<dbReference type="Gene3D" id="3.40.5.10">
    <property type="entry name" value="Ribosomal protein L9, N-terminal domain"/>
    <property type="match status" value="1"/>
</dbReference>
<evidence type="ECO:0000313" key="6">
    <source>
        <dbReference type="Proteomes" id="UP000193986"/>
    </source>
</evidence>
<dbReference type="SUPFAM" id="SSF55658">
    <property type="entry name" value="L9 N-domain-like"/>
    <property type="match status" value="1"/>
</dbReference>
<feature type="domain" description="Ribosomal protein L9" evidence="4">
    <location>
        <begin position="36"/>
        <end position="72"/>
    </location>
</feature>
<evidence type="ECO:0000256" key="3">
    <source>
        <dbReference type="ARBA" id="ARBA00023274"/>
    </source>
</evidence>
<reference evidence="5 6" key="1">
    <citation type="submission" date="2016-07" db="EMBL/GenBank/DDBJ databases">
        <title>Pervasive Adenine N6-methylation of Active Genes in Fungi.</title>
        <authorList>
            <consortium name="DOE Joint Genome Institute"/>
            <person name="Mondo S.J."/>
            <person name="Dannebaum R.O."/>
            <person name="Kuo R.C."/>
            <person name="Labutti K."/>
            <person name="Haridas S."/>
            <person name="Kuo A."/>
            <person name="Salamov A."/>
            <person name="Ahrendt S.R."/>
            <person name="Lipzen A."/>
            <person name="Sullivan W."/>
            <person name="Andreopoulos W.B."/>
            <person name="Clum A."/>
            <person name="Lindquist E."/>
            <person name="Daum C."/>
            <person name="Ramamoorthy G.K."/>
            <person name="Gryganskyi A."/>
            <person name="Culley D."/>
            <person name="Magnuson J.K."/>
            <person name="James T.Y."/>
            <person name="O'Malley M.A."/>
            <person name="Stajich J.E."/>
            <person name="Spatafora J.W."/>
            <person name="Visel A."/>
            <person name="Grigoriev I.V."/>
        </authorList>
    </citation>
    <scope>NUCLEOTIDE SEQUENCE [LARGE SCALE GENOMIC DNA]</scope>
    <source>
        <strain evidence="5 6">68-887.2</strain>
    </source>
</reference>
<dbReference type="GO" id="GO:1990904">
    <property type="term" value="C:ribonucleoprotein complex"/>
    <property type="evidence" value="ECO:0007669"/>
    <property type="project" value="UniProtKB-KW"/>
</dbReference>
<dbReference type="InParanoid" id="A0A1Y2B4C4"/>
<keyword evidence="6" id="KW-1185">Reference proteome</keyword>
<evidence type="ECO:0000256" key="1">
    <source>
        <dbReference type="ARBA" id="ARBA00010605"/>
    </source>
</evidence>
<dbReference type="InterPro" id="IPR020070">
    <property type="entry name" value="Ribosomal_bL9_N"/>
</dbReference>
<sequence>MLASTSRAGFWQSTGLIQSSSFSSTARCPARRRVLVELLEDVANVGKKFDKELVKPGYARHYLVPLRKARLVAASPVQKYHPESLVDRILNAHRDVPFYDSDADPSLYIPAPRKSRKNQKTRAEEHDAQVSVLLADVPPVLEFALRTIAPNDPAVHGSVTLSDVAERLAVEHDLLPADFRVYWEDEAHGAEARIKELGTWVAVVEKKTGREEKRHIDIKVVRLKETQPAV</sequence>
<keyword evidence="3" id="KW-0687">Ribonucleoprotein</keyword>